<evidence type="ECO:0000259" key="12">
    <source>
        <dbReference type="Pfam" id="PF11265"/>
    </source>
</evidence>
<evidence type="ECO:0000256" key="7">
    <source>
        <dbReference type="ARBA" id="ARBA00023242"/>
    </source>
</evidence>
<dbReference type="PANTHER" id="PTHR12433:SF10">
    <property type="entry name" value="MEDIATOR OF RNA POLYMERASE II TRANSCRIPTION SUBUNIT 25"/>
    <property type="match status" value="1"/>
</dbReference>
<dbReference type="GeneTree" id="ENSGT00940000160439"/>
<proteinExistence type="inferred from homology"/>
<evidence type="ECO:0000256" key="6">
    <source>
        <dbReference type="ARBA" id="ARBA00023163"/>
    </source>
</evidence>
<dbReference type="Proteomes" id="UP000233100">
    <property type="component" value="Chromosome 19"/>
</dbReference>
<comment type="subunit">
    <text evidence="8">Component of the Mediator complex.</text>
</comment>
<feature type="compositionally biased region" description="Acidic residues" evidence="9">
    <location>
        <begin position="695"/>
        <end position="704"/>
    </location>
</feature>
<feature type="compositionally biased region" description="Pro residues" evidence="9">
    <location>
        <begin position="609"/>
        <end position="621"/>
    </location>
</feature>
<feature type="compositionally biased region" description="Pro residues" evidence="9">
    <location>
        <begin position="220"/>
        <end position="229"/>
    </location>
</feature>
<sequence>MVPGSEGPARAGLVADVVFVIEGTANLGPYFEGLRKHYLLPAIEYFNGGPPAETDFGGDFMGGGGESCSLIAEGLSTALQLFDDFKKMREQIGQTHRVCLLICNSPPYLLPAVESTTYSGCTTENLVQQIGERGIHFSIVSPRKLPALRLLFEKAAPPALLEPLQPPTDVSQDPRHMVLVRGLVLPVGGGSAPGPLQPKQPVPLPPAAPSGATLSAAPQQPLPPVPPQYQVPGNLSAAQVAAQNAVEAAKNQKAGLGPRFSPITPLQQAAPGVGPPFSQAPAPQLPPGPPGAPKPPPASQPSLVSTVAPGSGLAPTAQPGAPSMAGTVAPGGVSGPSPAQLGAPALGGQQSVSNKLLAWSGVLEWQEKPKPASVDANTKLTRSLPCQVYVNHGENLKTEQWPQKLIMQLIPQQLLTTLGPLFRNSRMVQFHFTNKDLESLKGLYRIMGNGFAGCVHFPHTAPCEVRVLMLLYSSKKKIFMGLIPYDQSGFVNGIRQVITNHKQVQQQKLEQQQRGMGGQQAPPGLGPILEDQARPSQNLLQLRPPQSQPQGTVGASGATGQPQPQGTAQPPPGAPQGPPGTASGPPPPGPILRPQNPGANPQLRSLLLNPPPPQTGVPPPQASLHHLQPPGAPALLPPPHQGLGQPQLGPPLLHPPPAQSWPAQLPPRAPLPGQMLLSGGPRGPVPQPGLQPSVMEDDILMDLI</sequence>
<feature type="region of interest" description="Disordered" evidence="9">
    <location>
        <begin position="256"/>
        <end position="347"/>
    </location>
</feature>
<dbReference type="PANTHER" id="PTHR12433">
    <property type="entry name" value="MEDIATOR OF RNA POLYMERASE II TRANSCRIPTION SUBUNIT 25"/>
    <property type="match status" value="1"/>
</dbReference>
<organism evidence="13 14">
    <name type="scientific">Macaca fascicularis</name>
    <name type="common">Crab-eating macaque</name>
    <name type="synonym">Cynomolgus monkey</name>
    <dbReference type="NCBI Taxonomy" id="9541"/>
    <lineage>
        <taxon>Eukaryota</taxon>
        <taxon>Metazoa</taxon>
        <taxon>Chordata</taxon>
        <taxon>Craniata</taxon>
        <taxon>Vertebrata</taxon>
        <taxon>Euteleostomi</taxon>
        <taxon>Mammalia</taxon>
        <taxon>Eutheria</taxon>
        <taxon>Euarchontoglires</taxon>
        <taxon>Primates</taxon>
        <taxon>Haplorrhini</taxon>
        <taxon>Catarrhini</taxon>
        <taxon>Cercopithecidae</taxon>
        <taxon>Cercopithecinae</taxon>
        <taxon>Macaca</taxon>
    </lineage>
</organism>
<reference evidence="13" key="3">
    <citation type="submission" date="2025-09" db="UniProtKB">
        <authorList>
            <consortium name="Ensembl"/>
        </authorList>
    </citation>
    <scope>IDENTIFICATION</scope>
</reference>
<dbReference type="InterPro" id="IPR021419">
    <property type="entry name" value="Mediator_Med25_VWA"/>
</dbReference>
<feature type="compositionally biased region" description="Pro residues" evidence="9">
    <location>
        <begin position="195"/>
        <end position="208"/>
    </location>
</feature>
<evidence type="ECO:0000313" key="14">
    <source>
        <dbReference type="Proteomes" id="UP000233100"/>
    </source>
</evidence>
<keyword evidence="14" id="KW-1185">Reference proteome</keyword>
<evidence type="ECO:0000259" key="11">
    <source>
        <dbReference type="Pfam" id="PF11235"/>
    </source>
</evidence>
<feature type="compositionally biased region" description="Pro residues" evidence="9">
    <location>
        <begin position="630"/>
        <end position="640"/>
    </location>
</feature>
<evidence type="ECO:0000256" key="4">
    <source>
        <dbReference type="ARBA" id="ARBA00023015"/>
    </source>
</evidence>
<dbReference type="GO" id="GO:0005667">
    <property type="term" value="C:transcription regulator complex"/>
    <property type="evidence" value="ECO:0007669"/>
    <property type="project" value="UniProtKB-UniRule"/>
</dbReference>
<evidence type="ECO:0000256" key="2">
    <source>
        <dbReference type="ARBA" id="ARBA00009102"/>
    </source>
</evidence>
<dbReference type="Pfam" id="PF11232">
    <property type="entry name" value="Med25"/>
    <property type="match status" value="1"/>
</dbReference>
<name>A0A2K5WGU2_MACFA</name>
<evidence type="ECO:0000313" key="13">
    <source>
        <dbReference type="Ensembl" id="ENSMFAP00000036269.2"/>
    </source>
</evidence>
<feature type="region of interest" description="Disordered" evidence="9">
    <location>
        <begin position="505"/>
        <end position="704"/>
    </location>
</feature>
<evidence type="ECO:0000256" key="9">
    <source>
        <dbReference type="SAM" id="MobiDB-lite"/>
    </source>
</evidence>
<dbReference type="VEuPathDB" id="HostDB:ENSMFAG00000034435"/>
<feature type="region of interest" description="Disordered" evidence="9">
    <location>
        <begin position="190"/>
        <end position="231"/>
    </location>
</feature>
<dbReference type="Gene3D" id="2.40.290.30">
    <property type="entry name" value="Mediator complex subunit 25, ACID domain"/>
    <property type="match status" value="1"/>
</dbReference>
<comment type="function">
    <text evidence="8">Component of the Mediator complex, a coactivator involved in the regulated transcription of nearly all RNA polymerase II-dependent genes. Mediator functions as a bridge to convey information from gene-specific regulatory proteins to the basal RNA polymerase II transcription machinery. Mediator is recruited to promoters by direct interactions with regulatory proteins and serves as a scaffold for the assembly of a functional preinitiation complex with RNA polymerase II and the general transcription factors.</text>
</comment>
<feature type="compositionally biased region" description="Low complexity" evidence="9">
    <location>
        <begin position="534"/>
        <end position="568"/>
    </location>
</feature>
<feature type="compositionally biased region" description="Pro residues" evidence="9">
    <location>
        <begin position="283"/>
        <end position="299"/>
    </location>
</feature>
<dbReference type="Bgee" id="ENSMFAG00000034435">
    <property type="expression patterns" value="Expressed in bone marrow and 13 other cell types or tissues"/>
</dbReference>
<dbReference type="InterPro" id="IPR021397">
    <property type="entry name" value="Mediator_Med25_SD1"/>
</dbReference>
<keyword evidence="6 8" id="KW-0804">Transcription</keyword>
<evidence type="ECO:0000259" key="10">
    <source>
        <dbReference type="Pfam" id="PF11232"/>
    </source>
</evidence>
<gene>
    <name evidence="13" type="primary">MED25</name>
</gene>
<keyword evidence="7 8" id="KW-0539">Nucleus</keyword>
<evidence type="ECO:0000256" key="5">
    <source>
        <dbReference type="ARBA" id="ARBA00023159"/>
    </source>
</evidence>
<feature type="domain" description="Mediator complex subunit Med25 PTOV" evidence="10">
    <location>
        <begin position="354"/>
        <end position="503"/>
    </location>
</feature>
<reference evidence="13 14" key="1">
    <citation type="submission" date="2013-03" db="EMBL/GenBank/DDBJ databases">
        <authorList>
            <person name="Warren W."/>
            <person name="Wilson R.K."/>
        </authorList>
    </citation>
    <scope>NUCLEOTIDE SEQUENCE</scope>
</reference>
<feature type="domain" description="Mediator of RNA polymerase II transcription subunit 25 von Willebrand factor type A" evidence="12">
    <location>
        <begin position="59"/>
        <end position="183"/>
    </location>
</feature>
<dbReference type="InterPro" id="IPR021394">
    <property type="entry name" value="Med25_PTOV"/>
</dbReference>
<dbReference type="GO" id="GO:0045944">
    <property type="term" value="P:positive regulation of transcription by RNA polymerase II"/>
    <property type="evidence" value="ECO:0007669"/>
    <property type="project" value="TreeGrafter"/>
</dbReference>
<dbReference type="InterPro" id="IPR038196">
    <property type="entry name" value="Med25_PTOV_sf"/>
</dbReference>
<feature type="domain" description="Mediator complex subunit Med25 synapsin 1" evidence="11">
    <location>
        <begin position="191"/>
        <end position="340"/>
    </location>
</feature>
<comment type="subcellular location">
    <subcellularLocation>
        <location evidence="1 8">Nucleus</location>
    </subcellularLocation>
</comment>
<dbReference type="Pfam" id="PF11235">
    <property type="entry name" value="Med25_SD1"/>
    <property type="match status" value="1"/>
</dbReference>
<reference evidence="13" key="2">
    <citation type="submission" date="2025-08" db="UniProtKB">
        <authorList>
            <consortium name="Ensembl"/>
        </authorList>
    </citation>
    <scope>IDENTIFICATION</scope>
</reference>
<dbReference type="STRING" id="9541.ENSMFAP00000036269"/>
<keyword evidence="5" id="KW-0010">Activator</keyword>
<dbReference type="GO" id="GO:0016592">
    <property type="term" value="C:mediator complex"/>
    <property type="evidence" value="ECO:0007669"/>
    <property type="project" value="UniProtKB-UniRule"/>
</dbReference>
<evidence type="ECO:0000256" key="1">
    <source>
        <dbReference type="ARBA" id="ARBA00004123"/>
    </source>
</evidence>
<feature type="compositionally biased region" description="Pro residues" evidence="9">
    <location>
        <begin position="569"/>
        <end position="591"/>
    </location>
</feature>
<evidence type="ECO:0000256" key="8">
    <source>
        <dbReference type="RuleBase" id="RU369088"/>
    </source>
</evidence>
<feature type="compositionally biased region" description="Pro residues" evidence="9">
    <location>
        <begin position="648"/>
        <end position="670"/>
    </location>
</feature>
<feature type="domain" description="Mediator of RNA polymerase II transcription subunit 25 von Willebrand factor type A" evidence="12">
    <location>
        <begin position="14"/>
        <end position="58"/>
    </location>
</feature>
<dbReference type="Ensembl" id="ENSMFAT00000010513.2">
    <property type="protein sequence ID" value="ENSMFAP00000036269.2"/>
    <property type="gene ID" value="ENSMFAG00000034435.2"/>
</dbReference>
<dbReference type="FunFam" id="2.40.290.30:FF:000001">
    <property type="entry name" value="Mediator of RNA polymerase II transcription subunit 25"/>
    <property type="match status" value="1"/>
</dbReference>
<keyword evidence="4 8" id="KW-0805">Transcription regulation</keyword>
<protein>
    <recommendedName>
        <fullName evidence="3 8">Mediator of RNA polymerase II transcription subunit 25</fullName>
    </recommendedName>
</protein>
<dbReference type="Pfam" id="PF11265">
    <property type="entry name" value="Med25_VWA"/>
    <property type="match status" value="2"/>
</dbReference>
<comment type="similarity">
    <text evidence="2 8">Belongs to the Mediator complex subunit 25 family.</text>
</comment>
<accession>A0A2K5WGU2</accession>
<dbReference type="AlphaFoldDB" id="A0A2K5WGU2"/>
<evidence type="ECO:0000256" key="3">
    <source>
        <dbReference type="ARBA" id="ARBA00019694"/>
    </source>
</evidence>